<dbReference type="InterPro" id="IPR037126">
    <property type="entry name" value="PdaC/RsiV-like_sf"/>
</dbReference>
<evidence type="ECO:0000259" key="2">
    <source>
        <dbReference type="Pfam" id="PF11738"/>
    </source>
</evidence>
<reference evidence="3 4" key="2">
    <citation type="submission" date="2018-06" db="EMBL/GenBank/DDBJ databases">
        <title>Sequencing of bacterial isolates from soil warming experiment in Harvard Forest, Massachusetts, USA.</title>
        <authorList>
            <person name="Deangelis K.PhD."/>
        </authorList>
    </citation>
    <scope>NUCLEOTIDE SEQUENCE [LARGE SCALE GENOMIC DNA]</scope>
    <source>
        <strain evidence="3 4">GAS496</strain>
    </source>
</reference>
<dbReference type="RefSeq" id="WP_181428415.1">
    <property type="nucleotide sequence ID" value="NZ_QJJU01000025.1"/>
</dbReference>
<dbReference type="Pfam" id="PF11738">
    <property type="entry name" value="DUF3298"/>
    <property type="match status" value="1"/>
</dbReference>
<dbReference type="PROSITE" id="PS51257">
    <property type="entry name" value="PROKAR_LIPOPROTEIN"/>
    <property type="match status" value="1"/>
</dbReference>
<reference evidence="4" key="1">
    <citation type="submission" date="2018-05" db="EMBL/GenBank/DDBJ databases">
        <authorList>
            <person name="Deangelis K."/>
            <person name="Huntemann M."/>
            <person name="Clum A."/>
            <person name="Pillay M."/>
            <person name="Palaniappan K."/>
            <person name="Varghese N."/>
            <person name="Mikhailova N."/>
            <person name="Stamatis D."/>
            <person name="Reddy T."/>
            <person name="Daum C."/>
            <person name="Shapiro N."/>
            <person name="Ivanova N."/>
            <person name="Kyrpides N."/>
            <person name="Woyke T."/>
        </authorList>
    </citation>
    <scope>NUCLEOTIDE SEQUENCE [LARGE SCALE GENOMIC DNA]</scope>
    <source>
        <strain evidence="4">GAS496</strain>
    </source>
</reference>
<comment type="caution">
    <text evidence="3">The sequence shown here is derived from an EMBL/GenBank/DDBJ whole genome shotgun (WGS) entry which is preliminary data.</text>
</comment>
<keyword evidence="4" id="KW-1185">Reference proteome</keyword>
<dbReference type="EMBL" id="QJJU01000025">
    <property type="protein sequence ID" value="PXX02411.1"/>
    <property type="molecule type" value="Genomic_DNA"/>
</dbReference>
<accession>A0A318HC34</accession>
<dbReference type="NCBIfam" id="NF043047">
    <property type="entry name" value="EstaseRv3036c"/>
    <property type="match status" value="1"/>
</dbReference>
<dbReference type="Gene3D" id="3.90.640.20">
    <property type="entry name" value="Heat-shock cognate protein, ATPase"/>
    <property type="match status" value="1"/>
</dbReference>
<dbReference type="Gene3D" id="3.30.565.40">
    <property type="entry name" value="Fervidobacterium nodosum Rt17-B1 like"/>
    <property type="match status" value="1"/>
</dbReference>
<dbReference type="InterPro" id="IPR021729">
    <property type="entry name" value="DUF3298"/>
</dbReference>
<name>A0A318HC34_9MYCO</name>
<dbReference type="Proteomes" id="UP000247781">
    <property type="component" value="Unassembled WGS sequence"/>
</dbReference>
<evidence type="ECO:0000313" key="3">
    <source>
        <dbReference type="EMBL" id="PXX02411.1"/>
    </source>
</evidence>
<feature type="domain" description="DUF3298" evidence="2">
    <location>
        <begin position="148"/>
        <end position="223"/>
    </location>
</feature>
<feature type="signal peptide" evidence="1">
    <location>
        <begin position="1"/>
        <end position="27"/>
    </location>
</feature>
<organism evidence="3 4">
    <name type="scientific">Mycolicibacterium moriokaense</name>
    <dbReference type="NCBI Taxonomy" id="39691"/>
    <lineage>
        <taxon>Bacteria</taxon>
        <taxon>Bacillati</taxon>
        <taxon>Actinomycetota</taxon>
        <taxon>Actinomycetes</taxon>
        <taxon>Mycobacteriales</taxon>
        <taxon>Mycobacteriaceae</taxon>
        <taxon>Mycolicibacterium</taxon>
    </lineage>
</organism>
<protein>
    <submittedName>
        <fullName evidence="3">Uncharacterized protein DUF3298</fullName>
    </submittedName>
</protein>
<dbReference type="AlphaFoldDB" id="A0A318HC34"/>
<keyword evidence="1" id="KW-0732">Signal</keyword>
<feature type="chain" id="PRO_5016270944" evidence="1">
    <location>
        <begin position="28"/>
        <end position="231"/>
    </location>
</feature>
<evidence type="ECO:0000313" key="4">
    <source>
        <dbReference type="Proteomes" id="UP000247781"/>
    </source>
</evidence>
<proteinExistence type="predicted"/>
<dbReference type="InterPro" id="IPR053421">
    <property type="entry name" value="Esterase_Immunogenic_RsiV"/>
</dbReference>
<sequence length="231" mass="24925">MRILRVSGILVATGVLACLTGTSTAAAQSTCVDLGGSVGQDQICTVHTSNPTYRLDMTFPNDYPDQQALMAYLTQARDGFVNVSEMPGSYNLPYELDAKGTGYRTDTPTGGTRSVVFTMWQNVGGVHPQTWYKSFNWDIGKKAPITFDNLFKPGTKPLDVIYPAVEQYIQKQQGLIDGIPPSVGLDPSKYQNFAVTDDAVTFYFGQGELFAEAAGPVEAPVPRAALAPLLA</sequence>
<gene>
    <name evidence="3" type="ORF">C8E89_12573</name>
</gene>
<evidence type="ECO:0000256" key="1">
    <source>
        <dbReference type="SAM" id="SignalP"/>
    </source>
</evidence>